<dbReference type="PANTHER" id="PTHR43220">
    <property type="match status" value="1"/>
</dbReference>
<organism evidence="7">
    <name type="scientific">Notodromas monacha</name>
    <dbReference type="NCBI Taxonomy" id="399045"/>
    <lineage>
        <taxon>Eukaryota</taxon>
        <taxon>Metazoa</taxon>
        <taxon>Ecdysozoa</taxon>
        <taxon>Arthropoda</taxon>
        <taxon>Crustacea</taxon>
        <taxon>Oligostraca</taxon>
        <taxon>Ostracoda</taxon>
        <taxon>Podocopa</taxon>
        <taxon>Podocopida</taxon>
        <taxon>Cypridocopina</taxon>
        <taxon>Cypridoidea</taxon>
        <taxon>Cyprididae</taxon>
        <taxon>Notodromas</taxon>
    </lineage>
</organism>
<dbReference type="EMBL" id="CAJPEX010009114">
    <property type="protein sequence ID" value="CAG0924798.1"/>
    <property type="molecule type" value="Genomic_DNA"/>
</dbReference>
<reference evidence="7" key="1">
    <citation type="submission" date="2020-11" db="EMBL/GenBank/DDBJ databases">
        <authorList>
            <person name="Tran Van P."/>
        </authorList>
    </citation>
    <scope>NUCLEOTIDE SEQUENCE</scope>
</reference>
<evidence type="ECO:0000256" key="1">
    <source>
        <dbReference type="ARBA" id="ARBA00004141"/>
    </source>
</evidence>
<feature type="transmembrane region" description="Helical" evidence="5">
    <location>
        <begin position="190"/>
        <end position="208"/>
    </location>
</feature>
<feature type="signal peptide" evidence="6">
    <location>
        <begin position="1"/>
        <end position="16"/>
    </location>
</feature>
<feature type="transmembrane region" description="Helical" evidence="5">
    <location>
        <begin position="160"/>
        <end position="184"/>
    </location>
</feature>
<keyword evidence="2 5" id="KW-0812">Transmembrane</keyword>
<evidence type="ECO:0000313" key="7">
    <source>
        <dbReference type="EMBL" id="CAD7284646.1"/>
    </source>
</evidence>
<feature type="transmembrane region" description="Helical" evidence="5">
    <location>
        <begin position="129"/>
        <end position="148"/>
    </location>
</feature>
<evidence type="ECO:0000313" key="8">
    <source>
        <dbReference type="Proteomes" id="UP000678499"/>
    </source>
</evidence>
<evidence type="ECO:0000256" key="5">
    <source>
        <dbReference type="SAM" id="Phobius"/>
    </source>
</evidence>
<keyword evidence="6" id="KW-0732">Signal</keyword>
<dbReference type="Proteomes" id="UP000678499">
    <property type="component" value="Unassembled WGS sequence"/>
</dbReference>
<keyword evidence="3 5" id="KW-1133">Transmembrane helix</keyword>
<comment type="subcellular location">
    <subcellularLocation>
        <location evidence="1">Membrane</location>
        <topology evidence="1">Multi-pass membrane protein</topology>
    </subcellularLocation>
</comment>
<evidence type="ECO:0000256" key="2">
    <source>
        <dbReference type="ARBA" id="ARBA00022692"/>
    </source>
</evidence>
<feature type="chain" id="PRO_5036403107" evidence="6">
    <location>
        <begin position="17"/>
        <end position="236"/>
    </location>
</feature>
<evidence type="ECO:0000256" key="3">
    <source>
        <dbReference type="ARBA" id="ARBA00022989"/>
    </source>
</evidence>
<accession>A0A7R9C2X6</accession>
<keyword evidence="8" id="KW-1185">Reference proteome</keyword>
<feature type="transmembrane region" description="Helical" evidence="5">
    <location>
        <begin position="86"/>
        <end position="109"/>
    </location>
</feature>
<dbReference type="GO" id="GO:0016020">
    <property type="term" value="C:membrane"/>
    <property type="evidence" value="ECO:0007669"/>
    <property type="project" value="UniProtKB-SubCell"/>
</dbReference>
<name>A0A7R9C2X6_9CRUS</name>
<evidence type="ECO:0000256" key="4">
    <source>
        <dbReference type="ARBA" id="ARBA00023136"/>
    </source>
</evidence>
<protein>
    <submittedName>
        <fullName evidence="7">Uncharacterized protein</fullName>
    </submittedName>
</protein>
<evidence type="ECO:0000256" key="6">
    <source>
        <dbReference type="SAM" id="SignalP"/>
    </source>
</evidence>
<dbReference type="EMBL" id="OA891151">
    <property type="protein sequence ID" value="CAD7284646.1"/>
    <property type="molecule type" value="Genomic_DNA"/>
</dbReference>
<dbReference type="PANTHER" id="PTHR43220:SF21">
    <property type="entry name" value="TRANSMEMBRANE PROTEIN 41A"/>
    <property type="match status" value="1"/>
</dbReference>
<gene>
    <name evidence="7" type="ORF">NMOB1V02_LOCUS12251</name>
</gene>
<keyword evidence="4 5" id="KW-0472">Membrane</keyword>
<sequence>MHGLAGFATMFGLSLATLLAAYKLGPASEKELELPTNYKDFQQQARVVGDYSLNHGWYTFSMLWLTQTFWRAFGIPGIRSLRTVSTVFFGVFPALCMAVTANLVGSYLAYGLSEAFLVDYIQSAFPDRVAYLMSLMMTPGFTLTFASFASPAIGVPIDTFLAASAIGTLPSVISACLAGNVLRTIEKPDFFSFINFLQMFCVAILALLPKLTDFYLTRSHPDTTVLYRPRASYKVK</sequence>
<dbReference type="InterPro" id="IPR045014">
    <property type="entry name" value="TM41A/B"/>
</dbReference>
<proteinExistence type="predicted"/>
<dbReference type="AlphaFoldDB" id="A0A7R9C2X6"/>